<evidence type="ECO:0000256" key="1">
    <source>
        <dbReference type="ARBA" id="ARBA00023117"/>
    </source>
</evidence>
<dbReference type="VEuPathDB" id="FungiDB:RhiirFUN_021696"/>
<organism evidence="2 3">
    <name type="scientific">Rhizophagus irregularis</name>
    <dbReference type="NCBI Taxonomy" id="588596"/>
    <lineage>
        <taxon>Eukaryota</taxon>
        <taxon>Fungi</taxon>
        <taxon>Fungi incertae sedis</taxon>
        <taxon>Mucoromycota</taxon>
        <taxon>Glomeromycotina</taxon>
        <taxon>Glomeromycetes</taxon>
        <taxon>Glomerales</taxon>
        <taxon>Glomeraceae</taxon>
        <taxon>Rhizophagus</taxon>
    </lineage>
</organism>
<evidence type="ECO:0000313" key="3">
    <source>
        <dbReference type="Proteomes" id="UP000233469"/>
    </source>
</evidence>
<dbReference type="SUPFAM" id="SSF47370">
    <property type="entry name" value="Bromodomain"/>
    <property type="match status" value="1"/>
</dbReference>
<evidence type="ECO:0000313" key="2">
    <source>
        <dbReference type="EMBL" id="PKK57844.1"/>
    </source>
</evidence>
<keyword evidence="1" id="KW-0103">Bromodomain</keyword>
<dbReference type="EMBL" id="LLXL01004040">
    <property type="protein sequence ID" value="PKK57844.1"/>
    <property type="molecule type" value="Genomic_DNA"/>
</dbReference>
<proteinExistence type="predicted"/>
<comment type="caution">
    <text evidence="2">The sequence shown here is derived from an EMBL/GenBank/DDBJ whole genome shotgun (WGS) entry which is preliminary data.</text>
</comment>
<gene>
    <name evidence="2" type="ORF">RhiirC2_797303</name>
</gene>
<feature type="non-terminal residue" evidence="2">
    <location>
        <position position="281"/>
    </location>
</feature>
<name>A0A2N1M875_9GLOM</name>
<dbReference type="Proteomes" id="UP000233469">
    <property type="component" value="Unassembled WGS sequence"/>
</dbReference>
<reference evidence="2 3" key="2">
    <citation type="submission" date="2017-10" db="EMBL/GenBank/DDBJ databases">
        <title>Extensive intraspecific genome diversity in a model arbuscular mycorrhizal fungus.</title>
        <authorList>
            <person name="Chen E.C.H."/>
            <person name="Morin E."/>
            <person name="Baudet D."/>
            <person name="Noel J."/>
            <person name="Ndikumana S."/>
            <person name="Charron P."/>
            <person name="St-Onge C."/>
            <person name="Giorgi J."/>
            <person name="Grigoriev I.V."/>
            <person name="Roux C."/>
            <person name="Martin F.M."/>
            <person name="Corradi N."/>
        </authorList>
    </citation>
    <scope>NUCLEOTIDE SEQUENCE [LARGE SCALE GENOMIC DNA]</scope>
    <source>
        <strain evidence="2 3">C2</strain>
    </source>
</reference>
<dbReference type="InterPro" id="IPR036427">
    <property type="entry name" value="Bromodomain-like_sf"/>
</dbReference>
<dbReference type="VEuPathDB" id="FungiDB:RhiirA1_486271"/>
<accession>A0A2N1M875</accession>
<reference evidence="2 3" key="1">
    <citation type="submission" date="2016-04" db="EMBL/GenBank/DDBJ databases">
        <title>Genome analyses suggest a sexual origin of heterokaryosis in a supposedly ancient asexual fungus.</title>
        <authorList>
            <person name="Ropars J."/>
            <person name="Sedzielewska K."/>
            <person name="Noel J."/>
            <person name="Charron P."/>
            <person name="Farinelli L."/>
            <person name="Marton T."/>
            <person name="Kruger M."/>
            <person name="Pelin A."/>
            <person name="Brachmann A."/>
            <person name="Corradi N."/>
        </authorList>
    </citation>
    <scope>NUCLEOTIDE SEQUENCE [LARGE SCALE GENOMIC DNA]</scope>
    <source>
        <strain evidence="2 3">C2</strain>
    </source>
</reference>
<protein>
    <submittedName>
        <fullName evidence="2">Uncharacterized protein</fullName>
    </submittedName>
</protein>
<sequence>MNITENYIGCDALVTYLIESKNYPTYRRFLNLNRDIIISSLNLPTNSSLALNLDKWQYFNITWYKRFLNEAKNLFEPDIFVAVKDKIKTEHLQRKKELQIFWQEIIKEFDKKKKNLPETSQSDLPKNKQEVIKECDKKNLVLAEISQPATSLPKKTCKDSIKNLSEPLQPDLQVNKKCEKENIILAETSQADVLLSKITVKIPVKNLSEISQSVLPKKKFQFTDFCYDILHELENKSYANLFYKYVEKDVKNKAIKNPMDLFTINFTGRNAKNRQKKWREK</sequence>
<dbReference type="AlphaFoldDB" id="A0A2N1M875"/>
<dbReference type="GO" id="GO:0006325">
    <property type="term" value="P:chromatin organization"/>
    <property type="evidence" value="ECO:0007669"/>
    <property type="project" value="UniProtKB-ARBA"/>
</dbReference>
<dbReference type="VEuPathDB" id="FungiDB:FUN_009894"/>
<dbReference type="Gene3D" id="1.20.920.10">
    <property type="entry name" value="Bromodomain-like"/>
    <property type="match status" value="1"/>
</dbReference>